<dbReference type="EMBL" id="QVLV01000026">
    <property type="protein sequence ID" value="RGE56398.1"/>
    <property type="molecule type" value="Genomic_DNA"/>
</dbReference>
<organism evidence="1 2">
    <name type="scientific">Eisenbergiella massiliensis</name>
    <dbReference type="NCBI Taxonomy" id="1720294"/>
    <lineage>
        <taxon>Bacteria</taxon>
        <taxon>Bacillati</taxon>
        <taxon>Bacillota</taxon>
        <taxon>Clostridia</taxon>
        <taxon>Lachnospirales</taxon>
        <taxon>Lachnospiraceae</taxon>
        <taxon>Eisenbergiella</taxon>
    </lineage>
</organism>
<dbReference type="AlphaFoldDB" id="A0A3E3HX37"/>
<evidence type="ECO:0000313" key="1">
    <source>
        <dbReference type="EMBL" id="RGE56398.1"/>
    </source>
</evidence>
<gene>
    <name evidence="1" type="ORF">DXC51_24705</name>
</gene>
<name>A0A3E3HX37_9FIRM</name>
<comment type="caution">
    <text evidence="1">The sequence shown here is derived from an EMBL/GenBank/DDBJ whole genome shotgun (WGS) entry which is preliminary data.</text>
</comment>
<proteinExistence type="predicted"/>
<protein>
    <submittedName>
        <fullName evidence="1">Uncharacterized protein</fullName>
    </submittedName>
</protein>
<accession>A0A3E3HX37</accession>
<reference evidence="1" key="1">
    <citation type="submission" date="2018-08" db="EMBL/GenBank/DDBJ databases">
        <title>A genome reference for cultivated species of the human gut microbiota.</title>
        <authorList>
            <person name="Zou Y."/>
            <person name="Xue W."/>
            <person name="Luo G."/>
        </authorList>
    </citation>
    <scope>NUCLEOTIDE SEQUENCE [LARGE SCALE GENOMIC DNA]</scope>
    <source>
        <strain evidence="1">TF05-5AC</strain>
    </source>
</reference>
<keyword evidence="2" id="KW-1185">Reference proteome</keyword>
<sequence>MPVLFLWAFLGKPTKEADILQVLQYIMSGTGIFCQGEGMQKYTILGIKLYDYGAREALRNTDSFLHNGALNTIVYISSSNLAQASKDEQLRECLEAVDMTICTEPDVLEAAGIAGRNRIREIDEKVYLRELLKKFGRNRNSVYLLADTHDNLEVLGEIISEYQDNLLIRGCGAYEDFGNQPERLVNALNDLAPDVVISRMPWPEDLYLMHDYGHFVNAELWVSLPFGAVTWVQNPSLFARLKRKLVYRAFAHNVNEYNKKRDG</sequence>
<dbReference type="Proteomes" id="UP000260812">
    <property type="component" value="Unassembled WGS sequence"/>
</dbReference>
<evidence type="ECO:0000313" key="2">
    <source>
        <dbReference type="Proteomes" id="UP000260812"/>
    </source>
</evidence>